<feature type="domain" description="Translocation and assembly module TamB C-terminal" evidence="6">
    <location>
        <begin position="1177"/>
        <end position="1633"/>
    </location>
</feature>
<sequence length="1678" mass="186512">MSAKKNKKNKFRYLRRFLRVFLGVLVFLFLIVLFIRSPWGQDIIVNKATSYISNKTNTVVEIEKAFITFDGDLELDGLYLEDKKGDTLVYSKSLEANLPIWGIINGSAIGIDAVEWTGLKANIIRKDTISGYNFQFLIDAFASDTNSNIAQDTTNTSPNIVIGSLNFSDFDIVYNDIPLGIKSSYKVGQLSTEVQKLDVDNMLFETDKILLSDSNIEFQQLPVLLPSSDDVPLPNLYADYIDVKNTQFLYEDRVNQLSANLELEDFESDAPRLNLEESIFDINSISLKNSKVVLNLAGQKNTTKTTNSNFEWPNVSFSLEELNLENNAIQYTANGQKVKKAKFNPNAVYLTEFNLIAKDITYKDEKGGIVLNKLNFKESSGLNLDRLEFESTFSDKKLVFNNFYFGLDSSKMKGNLNMSYASISSLLNNPKNVSVSLNLPTIQLNLNRLLKFQPSLKENSYLKELSKKTIRGSLFAAGSLSNINLENSNINWGKDTNLFIEGTILNATKPNELKVNLPSLKVNTTRTDLLKFVNETDLSIKLPKQITIEGAINGGLENINTNLTLNSSQGAIVVIGAFKNKEIIDFDANIQIKEYQINQLLQNDQLGTLSLNLQTSGSGNSLNNLDASLKATVSNFNYNDYAINDVILSGEFNNGLGELSSKYKDDNLNFTLDAQVKLDSSNTEANIDLDVIGADLGGLGLMQRNIKTGMDISASFNGNLEAYQVDANVKNGVVVYDNNTFLLGQIKANGFTNKDTTSVSIDNKMLNLKLESNSDPQTFASSLQKHIESYFYRNVVLTDTITNPVNIKFRGKISQTPLLEDVFLVNLKDIDTIDIALDFNQLERKLDAEITAPHINYSGNELDSLAFTMNTDKDSFNFELGFKGINANPFRVPQTNITGKQVNNELALTFKGFDKEQTLMNVAAKITGSRERLVFSVDPNNLVLNKANWNIPANNSMVFSDNNQLSFTNFRIDKENQSIVITDNADNIEKTHIAVNYKNFKISEVLNYLNPDRQIANGILNGTFVLEEPFSDTGIVADLQVDKFKILKTDLGKLAIDAKSLGGNQYDFKANLKEGDINLDLTGGYSVANNDAKLNLDIKLNEFKMKALNTLSLGEIKETEGSFSGDFEVTGTVSNPKYTGNINFNNADFTITKLNTKFTLKNEKLRLDNEGLYLSKFTVLDAKKNPLTLSGKILTESFINPKFDLQLKAKNFRLLNAKKEDNPSLYGLATFNANADLTGDLQIPKLSANVTLGLDTNVTYVLPSAYASVENRDDVVVFVNRENPDAILTQTEEQSAVITGFDIFAKLNVTKEAAVTVVINEDTGDNFKVSGDGEFIFNMVPNGRLSLTGTYEIADGHYELNLYGLVNRRFNLAPGGRVSWSGDPFDASLDVSAIYKIETTASPLMAAQISDEDPSVKNKFKQVLPFNVYLNIDGDLLQPKISFNLDMPEDEQGAVGGQVYGRVQQVNQQEEELNKQVFSLLVLNRFYPDSGSDGSSGGFATIARDNLNDAVSGQLNAFSDKILGNSGIELDFDLNSYTDYQGTAATDRTQLGVTAQKKLFNERLTVRVGSDVDLQGSSQTGNETPLIGNVSLEYKLSEDGRYRLKGFRKSEFENVIDGQTIVNGIALIFTQEFNQFRELWDAIFKGQNDKVEKDKELAESKLKKKENKIDNSIEKKKN</sequence>
<reference evidence="7 8" key="1">
    <citation type="submission" date="2016-10" db="EMBL/GenBank/DDBJ databases">
        <authorList>
            <person name="Varghese N."/>
            <person name="Submissions S."/>
        </authorList>
    </citation>
    <scope>NUCLEOTIDE SEQUENCE [LARGE SCALE GENOMIC DNA]</scope>
    <source>
        <strain evidence="7 8">DSW-5</strain>
    </source>
</reference>
<evidence type="ECO:0000256" key="4">
    <source>
        <dbReference type="ARBA" id="ARBA00023136"/>
    </source>
</evidence>
<comment type="subcellular location">
    <subcellularLocation>
        <location evidence="1">Membrane</location>
        <topology evidence="1">Single-pass membrane protein</topology>
    </subcellularLocation>
</comment>
<proteinExistence type="predicted"/>
<dbReference type="Pfam" id="PF04357">
    <property type="entry name" value="TamB"/>
    <property type="match status" value="1"/>
</dbReference>
<accession>A0A1H5JMD8</accession>
<organism evidence="7 8">
    <name type="scientific">Polaribacter dokdonensis DSW-5</name>
    <dbReference type="NCBI Taxonomy" id="1300348"/>
    <lineage>
        <taxon>Bacteria</taxon>
        <taxon>Pseudomonadati</taxon>
        <taxon>Bacteroidota</taxon>
        <taxon>Flavobacteriia</taxon>
        <taxon>Flavobacteriales</taxon>
        <taxon>Flavobacteriaceae</taxon>
    </lineage>
</organism>
<evidence type="ECO:0000259" key="6">
    <source>
        <dbReference type="Pfam" id="PF04357"/>
    </source>
</evidence>
<protein>
    <recommendedName>
        <fullName evidence="6">Translocation and assembly module TamB C-terminal domain-containing protein</fullName>
    </recommendedName>
</protein>
<evidence type="ECO:0000256" key="5">
    <source>
        <dbReference type="SAM" id="Coils"/>
    </source>
</evidence>
<keyword evidence="5" id="KW-0175">Coiled coil</keyword>
<evidence type="ECO:0000256" key="3">
    <source>
        <dbReference type="ARBA" id="ARBA00022989"/>
    </source>
</evidence>
<keyword evidence="2" id="KW-0812">Transmembrane</keyword>
<evidence type="ECO:0000256" key="1">
    <source>
        <dbReference type="ARBA" id="ARBA00004167"/>
    </source>
</evidence>
<name>A0A1H5JMD8_9FLAO</name>
<dbReference type="Proteomes" id="UP000183071">
    <property type="component" value="Unassembled WGS sequence"/>
</dbReference>
<dbReference type="EMBL" id="FNUE01000002">
    <property type="protein sequence ID" value="SEE53735.1"/>
    <property type="molecule type" value="Genomic_DNA"/>
</dbReference>
<keyword evidence="3" id="KW-1133">Transmembrane helix</keyword>
<gene>
    <name evidence="7" type="ORF">SAMN05444353_2209</name>
</gene>
<dbReference type="InterPro" id="IPR007452">
    <property type="entry name" value="TamB_C"/>
</dbReference>
<evidence type="ECO:0000256" key="2">
    <source>
        <dbReference type="ARBA" id="ARBA00022692"/>
    </source>
</evidence>
<evidence type="ECO:0000313" key="7">
    <source>
        <dbReference type="EMBL" id="SEE53735.1"/>
    </source>
</evidence>
<keyword evidence="8" id="KW-1185">Reference proteome</keyword>
<comment type="caution">
    <text evidence="7">The sequence shown here is derived from an EMBL/GenBank/DDBJ whole genome shotgun (WGS) entry which is preliminary data.</text>
</comment>
<evidence type="ECO:0000313" key="8">
    <source>
        <dbReference type="Proteomes" id="UP000183071"/>
    </source>
</evidence>
<dbReference type="RefSeq" id="WP_053974939.1">
    <property type="nucleotide sequence ID" value="NZ_FNUE01000002.1"/>
</dbReference>
<feature type="coiled-coil region" evidence="5">
    <location>
        <begin position="1648"/>
        <end position="1675"/>
    </location>
</feature>
<keyword evidence="4" id="KW-0472">Membrane</keyword>